<protein>
    <submittedName>
        <fullName evidence="14">RING-box protein 1-like</fullName>
    </submittedName>
</protein>
<evidence type="ECO:0000256" key="7">
    <source>
        <dbReference type="ARBA" id="ARBA00022771"/>
    </source>
</evidence>
<dbReference type="GO" id="GO:0008270">
    <property type="term" value="F:zinc ion binding"/>
    <property type="evidence" value="ECO:0007669"/>
    <property type="project" value="UniProtKB-KW"/>
</dbReference>
<gene>
    <name evidence="14" type="primary">LOC117565680</name>
</gene>
<evidence type="ECO:0000256" key="10">
    <source>
        <dbReference type="ARBA" id="ARBA00023242"/>
    </source>
</evidence>
<dbReference type="PROSITE" id="PS50089">
    <property type="entry name" value="ZF_RING_2"/>
    <property type="match status" value="1"/>
</dbReference>
<dbReference type="Gene3D" id="3.30.40.10">
    <property type="entry name" value="Zinc/RING finger domain, C3HC4 (zinc finger)"/>
    <property type="match status" value="1"/>
</dbReference>
<dbReference type="Proteomes" id="UP000515160">
    <property type="component" value="Chromosome X"/>
</dbReference>
<dbReference type="SUPFAM" id="SSF57850">
    <property type="entry name" value="RING/U-box"/>
    <property type="match status" value="1"/>
</dbReference>
<dbReference type="InterPro" id="IPR013083">
    <property type="entry name" value="Znf_RING/FYVE/PHD"/>
</dbReference>
<evidence type="ECO:0000256" key="4">
    <source>
        <dbReference type="ARBA" id="ARBA00009273"/>
    </source>
</evidence>
<comment type="similarity">
    <text evidence="4">Belongs to the RING-box family.</text>
</comment>
<accession>A0A6P8WN83</accession>
<keyword evidence="9" id="KW-0862">Zinc</keyword>
<keyword evidence="10" id="KW-0539">Nucleus</keyword>
<sequence length="108" mass="12547">MADKKADSKDEQSEKKSGDTLWTGVLLDIQKDICAICRNHLKQLCIDCEAEQGSHVKKLEEMCPEVTGKCNHVFHWHCISPWLKTKTACPLDYRTWEFKYTGKENQKF</sequence>
<dbReference type="GO" id="GO:0031461">
    <property type="term" value="C:cullin-RING ubiquitin ligase complex"/>
    <property type="evidence" value="ECO:0007669"/>
    <property type="project" value="UniProtKB-ARBA"/>
</dbReference>
<evidence type="ECO:0000313" key="14">
    <source>
        <dbReference type="RefSeq" id="XP_034100808.1"/>
    </source>
</evidence>
<keyword evidence="8" id="KW-0833">Ubl conjugation pathway</keyword>
<dbReference type="GO" id="GO:0005634">
    <property type="term" value="C:nucleus"/>
    <property type="evidence" value="ECO:0007669"/>
    <property type="project" value="UniProtKB-SubCell"/>
</dbReference>
<organism evidence="13 14">
    <name type="scientific">Drosophila albomicans</name>
    <name type="common">Fruit fly</name>
    <dbReference type="NCBI Taxonomy" id="7291"/>
    <lineage>
        <taxon>Eukaryota</taxon>
        <taxon>Metazoa</taxon>
        <taxon>Ecdysozoa</taxon>
        <taxon>Arthropoda</taxon>
        <taxon>Hexapoda</taxon>
        <taxon>Insecta</taxon>
        <taxon>Pterygota</taxon>
        <taxon>Neoptera</taxon>
        <taxon>Endopterygota</taxon>
        <taxon>Diptera</taxon>
        <taxon>Brachycera</taxon>
        <taxon>Muscomorpha</taxon>
        <taxon>Ephydroidea</taxon>
        <taxon>Drosophilidae</taxon>
        <taxon>Drosophila</taxon>
    </lineage>
</organism>
<evidence type="ECO:0000256" key="11">
    <source>
        <dbReference type="PROSITE-ProRule" id="PRU00175"/>
    </source>
</evidence>
<evidence type="ECO:0000256" key="5">
    <source>
        <dbReference type="ARBA" id="ARBA00022490"/>
    </source>
</evidence>
<evidence type="ECO:0000313" key="13">
    <source>
        <dbReference type="Proteomes" id="UP000515160"/>
    </source>
</evidence>
<dbReference type="Pfam" id="PF12678">
    <property type="entry name" value="zf-rbx1"/>
    <property type="match status" value="1"/>
</dbReference>
<dbReference type="GeneID" id="117565680"/>
<feature type="domain" description="RING-type" evidence="12">
    <location>
        <begin position="34"/>
        <end position="92"/>
    </location>
</feature>
<name>A0A6P8WN83_DROAB</name>
<evidence type="ECO:0000259" key="12">
    <source>
        <dbReference type="PROSITE" id="PS50089"/>
    </source>
</evidence>
<dbReference type="GO" id="GO:0005737">
    <property type="term" value="C:cytoplasm"/>
    <property type="evidence" value="ECO:0007669"/>
    <property type="project" value="UniProtKB-SubCell"/>
</dbReference>
<comment type="subcellular location">
    <subcellularLocation>
        <location evidence="2">Cytoplasm</location>
    </subcellularLocation>
    <subcellularLocation>
        <location evidence="1">Nucleus</location>
    </subcellularLocation>
</comment>
<keyword evidence="6" id="KW-0479">Metal-binding</keyword>
<evidence type="ECO:0000256" key="3">
    <source>
        <dbReference type="ARBA" id="ARBA00004906"/>
    </source>
</evidence>
<keyword evidence="13" id="KW-1185">Reference proteome</keyword>
<dbReference type="InterPro" id="IPR051031">
    <property type="entry name" value="RING-box_E3_Ubiquitin_Ligase"/>
</dbReference>
<keyword evidence="5" id="KW-0963">Cytoplasm</keyword>
<dbReference type="InterPro" id="IPR024766">
    <property type="entry name" value="Znf_RING_H2"/>
</dbReference>
<evidence type="ECO:0000256" key="9">
    <source>
        <dbReference type="ARBA" id="ARBA00022833"/>
    </source>
</evidence>
<comment type="pathway">
    <text evidence="3">Protein modification; protein ubiquitination.</text>
</comment>
<dbReference type="RefSeq" id="XP_034100808.1">
    <property type="nucleotide sequence ID" value="XM_034244917.2"/>
</dbReference>
<dbReference type="AlphaFoldDB" id="A0A6P8WN83"/>
<evidence type="ECO:0000256" key="6">
    <source>
        <dbReference type="ARBA" id="ARBA00022723"/>
    </source>
</evidence>
<evidence type="ECO:0000256" key="8">
    <source>
        <dbReference type="ARBA" id="ARBA00022786"/>
    </source>
</evidence>
<reference evidence="14" key="1">
    <citation type="submission" date="2025-08" db="UniProtKB">
        <authorList>
            <consortium name="RefSeq"/>
        </authorList>
    </citation>
    <scope>IDENTIFICATION</scope>
    <source>
        <strain evidence="14">15112-1751.03</strain>
        <tissue evidence="14">Whole Adult</tissue>
    </source>
</reference>
<proteinExistence type="inferred from homology"/>
<dbReference type="InterPro" id="IPR001841">
    <property type="entry name" value="Znf_RING"/>
</dbReference>
<evidence type="ECO:0000256" key="1">
    <source>
        <dbReference type="ARBA" id="ARBA00004123"/>
    </source>
</evidence>
<dbReference type="PANTHER" id="PTHR11210">
    <property type="entry name" value="RING BOX"/>
    <property type="match status" value="1"/>
</dbReference>
<dbReference type="OrthoDB" id="8962942at2759"/>
<evidence type="ECO:0000256" key="2">
    <source>
        <dbReference type="ARBA" id="ARBA00004496"/>
    </source>
</evidence>
<keyword evidence="7 11" id="KW-0863">Zinc-finger</keyword>